<keyword evidence="2" id="KW-1185">Reference proteome</keyword>
<reference evidence="1 2" key="1">
    <citation type="journal article" date="2020" name="ISME J.">
        <title>Uncovering the hidden diversity of litter-decomposition mechanisms in mushroom-forming fungi.</title>
        <authorList>
            <person name="Floudas D."/>
            <person name="Bentzer J."/>
            <person name="Ahren D."/>
            <person name="Johansson T."/>
            <person name="Persson P."/>
            <person name="Tunlid A."/>
        </authorList>
    </citation>
    <scope>NUCLEOTIDE SEQUENCE [LARGE SCALE GENOMIC DNA]</scope>
    <source>
        <strain evidence="1 2">CBS 101986</strain>
    </source>
</reference>
<protein>
    <submittedName>
        <fullName evidence="1">Uncharacterized protein</fullName>
    </submittedName>
</protein>
<dbReference type="EMBL" id="JAACJJ010000016">
    <property type="protein sequence ID" value="KAF5324366.1"/>
    <property type="molecule type" value="Genomic_DNA"/>
</dbReference>
<comment type="caution">
    <text evidence="1">The sequence shown here is derived from an EMBL/GenBank/DDBJ whole genome shotgun (WGS) entry which is preliminary data.</text>
</comment>
<name>A0A8H5BJK6_9AGAR</name>
<evidence type="ECO:0000313" key="1">
    <source>
        <dbReference type="EMBL" id="KAF5324366.1"/>
    </source>
</evidence>
<gene>
    <name evidence="1" type="ORF">D9619_011100</name>
</gene>
<dbReference type="AlphaFoldDB" id="A0A8H5BJK6"/>
<evidence type="ECO:0000313" key="2">
    <source>
        <dbReference type="Proteomes" id="UP000567179"/>
    </source>
</evidence>
<organism evidence="1 2">
    <name type="scientific">Psilocybe cf. subviscida</name>
    <dbReference type="NCBI Taxonomy" id="2480587"/>
    <lineage>
        <taxon>Eukaryota</taxon>
        <taxon>Fungi</taxon>
        <taxon>Dikarya</taxon>
        <taxon>Basidiomycota</taxon>
        <taxon>Agaricomycotina</taxon>
        <taxon>Agaricomycetes</taxon>
        <taxon>Agaricomycetidae</taxon>
        <taxon>Agaricales</taxon>
        <taxon>Agaricineae</taxon>
        <taxon>Strophariaceae</taxon>
        <taxon>Psilocybe</taxon>
    </lineage>
</organism>
<proteinExistence type="predicted"/>
<dbReference type="Proteomes" id="UP000567179">
    <property type="component" value="Unassembled WGS sequence"/>
</dbReference>
<accession>A0A8H5BJK6</accession>
<sequence>MVRCLPFGYLDAHFDTRGLHAAHTSSKPTGGADAVPTAEILHADALVVVDYLNLDANGGQHGCTVVGIYKNGPCECEEGKKSLRGIYKAGSI</sequence>